<dbReference type="GeneID" id="121216431"/>
<name>A0ABM2ZZK0_GOSHI</name>
<keyword evidence="1" id="KW-1185">Reference proteome</keyword>
<reference evidence="1" key="1">
    <citation type="journal article" date="2020" name="Nat. Genet.">
        <title>Genomic diversifications of five Gossypium allopolyploid species and their impact on cotton improvement.</title>
        <authorList>
            <person name="Chen Z.J."/>
            <person name="Sreedasyam A."/>
            <person name="Ando A."/>
            <person name="Song Q."/>
            <person name="De Santiago L.M."/>
            <person name="Hulse-Kemp A.M."/>
            <person name="Ding M."/>
            <person name="Ye W."/>
            <person name="Kirkbride R.C."/>
            <person name="Jenkins J."/>
            <person name="Plott C."/>
            <person name="Lovell J."/>
            <person name="Lin Y.M."/>
            <person name="Vaughn R."/>
            <person name="Liu B."/>
            <person name="Simpson S."/>
            <person name="Scheffler B.E."/>
            <person name="Wen L."/>
            <person name="Saski C.A."/>
            <person name="Grover C.E."/>
            <person name="Hu G."/>
            <person name="Conover J.L."/>
            <person name="Carlson J.W."/>
            <person name="Shu S."/>
            <person name="Boston L.B."/>
            <person name="Williams M."/>
            <person name="Peterson D.G."/>
            <person name="McGee K."/>
            <person name="Jones D.C."/>
            <person name="Wendel J.F."/>
            <person name="Stelly D.M."/>
            <person name="Grimwood J."/>
            <person name="Schmutz J."/>
        </authorList>
    </citation>
    <scope>NUCLEOTIDE SEQUENCE [LARGE SCALE GENOMIC DNA]</scope>
    <source>
        <strain evidence="1">cv. TM-1</strain>
    </source>
</reference>
<protein>
    <submittedName>
        <fullName evidence="2">Secreted RxLR effector protein 161-like</fullName>
    </submittedName>
</protein>
<gene>
    <name evidence="2" type="primary">LOC121216431</name>
</gene>
<evidence type="ECO:0000313" key="1">
    <source>
        <dbReference type="Proteomes" id="UP000818029"/>
    </source>
</evidence>
<dbReference type="Proteomes" id="UP000818029">
    <property type="component" value="Chromosome D04"/>
</dbReference>
<sequence length="130" mass="14261">MQGATATPTPMVGSTKLSSLDGSPFEDSHLYRSMYMNAPLDSHWKAVKRVLRNLNGTLSHGLYFTTGQPALVCYSDADWASTIEDRRSISGYCVFLGPNPMAWCPKKQSVVSRSSSSEAEYRSLANCVSE</sequence>
<organism evidence="1 2">
    <name type="scientific">Gossypium hirsutum</name>
    <name type="common">Upland cotton</name>
    <name type="synonym">Gossypium mexicanum</name>
    <dbReference type="NCBI Taxonomy" id="3635"/>
    <lineage>
        <taxon>Eukaryota</taxon>
        <taxon>Viridiplantae</taxon>
        <taxon>Streptophyta</taxon>
        <taxon>Embryophyta</taxon>
        <taxon>Tracheophyta</taxon>
        <taxon>Spermatophyta</taxon>
        <taxon>Magnoliopsida</taxon>
        <taxon>eudicotyledons</taxon>
        <taxon>Gunneridae</taxon>
        <taxon>Pentapetalae</taxon>
        <taxon>rosids</taxon>
        <taxon>malvids</taxon>
        <taxon>Malvales</taxon>
        <taxon>Malvaceae</taxon>
        <taxon>Malvoideae</taxon>
        <taxon>Gossypium</taxon>
    </lineage>
</organism>
<dbReference type="PANTHER" id="PTHR11439">
    <property type="entry name" value="GAG-POL-RELATED RETROTRANSPOSON"/>
    <property type="match status" value="1"/>
</dbReference>
<dbReference type="PANTHER" id="PTHR11439:SF483">
    <property type="entry name" value="PEPTIDE SYNTHASE GLIP-LIKE, PUTATIVE (AFU_ORTHOLOGUE AFUA_3G12920)-RELATED"/>
    <property type="match status" value="1"/>
</dbReference>
<evidence type="ECO:0000313" key="2">
    <source>
        <dbReference type="RefSeq" id="XP_040948041.1"/>
    </source>
</evidence>
<proteinExistence type="predicted"/>
<dbReference type="RefSeq" id="XP_040948041.1">
    <property type="nucleotide sequence ID" value="XM_041092107.1"/>
</dbReference>
<accession>A0ABM2ZZK0</accession>
<dbReference type="CDD" id="cd09272">
    <property type="entry name" value="RNase_HI_RT_Ty1"/>
    <property type="match status" value="1"/>
</dbReference>
<reference evidence="2" key="2">
    <citation type="submission" date="2025-08" db="UniProtKB">
        <authorList>
            <consortium name="RefSeq"/>
        </authorList>
    </citation>
    <scope>IDENTIFICATION</scope>
</reference>